<reference evidence="2 3" key="1">
    <citation type="journal article" date="2003" name="Extremophiles">
        <title>Halomonas glaciei sp. nov. isolated from fast ice of Adelie Land, Antarctica.</title>
        <authorList>
            <person name="Reddy G.S."/>
            <person name="Raghavan P.U."/>
            <person name="Sarita N.B."/>
            <person name="Prakash J.S."/>
            <person name="Nagesh N."/>
            <person name="Delille D."/>
            <person name="Shivaji S."/>
        </authorList>
    </citation>
    <scope>NUCLEOTIDE SEQUENCE [LARGE SCALE GENOMIC DNA]</scope>
    <source>
        <strain evidence="2 3">DD39</strain>
    </source>
</reference>
<gene>
    <name evidence="2" type="primary">pilV</name>
    <name evidence="2" type="ORF">HZS80_21725</name>
</gene>
<comment type="caution">
    <text evidence="2">The sequence shown here is derived from an EMBL/GenBank/DDBJ whole genome shotgun (WGS) entry which is preliminary data.</text>
</comment>
<keyword evidence="1" id="KW-0812">Transmembrane</keyword>
<dbReference type="InterPro" id="IPR013362">
    <property type="entry name" value="Pilus_4_PilV"/>
</dbReference>
<protein>
    <submittedName>
        <fullName evidence="2">Type IV pilus modification protein PilV</fullName>
    </submittedName>
</protein>
<keyword evidence="1" id="KW-1133">Transmembrane helix</keyword>
<dbReference type="NCBIfam" id="TIGR02523">
    <property type="entry name" value="type_IV_pilV"/>
    <property type="match status" value="1"/>
</dbReference>
<evidence type="ECO:0000256" key="1">
    <source>
        <dbReference type="SAM" id="Phobius"/>
    </source>
</evidence>
<dbReference type="NCBIfam" id="TIGR02532">
    <property type="entry name" value="IV_pilin_GFxxxE"/>
    <property type="match status" value="1"/>
</dbReference>
<keyword evidence="3" id="KW-1185">Reference proteome</keyword>
<dbReference type="EMBL" id="JACCDE010000047">
    <property type="protein sequence ID" value="NYS80283.1"/>
    <property type="molecule type" value="Genomic_DNA"/>
</dbReference>
<dbReference type="AlphaFoldDB" id="A0A7Z0S151"/>
<dbReference type="InterPro" id="IPR012902">
    <property type="entry name" value="N_methyl_site"/>
</dbReference>
<name>A0A7Z0S151_9GAMM</name>
<dbReference type="RefSeq" id="WP_179917302.1">
    <property type="nucleotide sequence ID" value="NZ_JACCDE010000047.1"/>
</dbReference>
<accession>A0A7Z0S151</accession>
<feature type="transmembrane region" description="Helical" evidence="1">
    <location>
        <begin position="12"/>
        <end position="31"/>
    </location>
</feature>
<sequence>MIHQRGFSLIEALIALVVLSVGLLGVAAMQLKALQSANAGYQRSVASVAAVDAQERLWAELANKTCTDINIESDWETHWFSGSDSNPLRNVNKEGSGIKYEGNCEFTIMIELGSRTGDTESDIFTYTLRLPDLSGDDDG</sequence>
<evidence type="ECO:0000313" key="3">
    <source>
        <dbReference type="Proteomes" id="UP000526892"/>
    </source>
</evidence>
<dbReference type="Proteomes" id="UP000526892">
    <property type="component" value="Unassembled WGS sequence"/>
</dbReference>
<proteinExistence type="predicted"/>
<dbReference type="Pfam" id="PF07963">
    <property type="entry name" value="N_methyl"/>
    <property type="match status" value="1"/>
</dbReference>
<keyword evidence="1" id="KW-0472">Membrane</keyword>
<evidence type="ECO:0000313" key="2">
    <source>
        <dbReference type="EMBL" id="NYS80283.1"/>
    </source>
</evidence>
<dbReference type="PROSITE" id="PS00409">
    <property type="entry name" value="PROKAR_NTER_METHYL"/>
    <property type="match status" value="1"/>
</dbReference>
<organism evidence="2 3">
    <name type="scientific">Vreelandella glaciei</name>
    <dbReference type="NCBI Taxonomy" id="186761"/>
    <lineage>
        <taxon>Bacteria</taxon>
        <taxon>Pseudomonadati</taxon>
        <taxon>Pseudomonadota</taxon>
        <taxon>Gammaproteobacteria</taxon>
        <taxon>Oceanospirillales</taxon>
        <taxon>Halomonadaceae</taxon>
        <taxon>Vreelandella</taxon>
    </lineage>
</organism>